<evidence type="ECO:0000256" key="2">
    <source>
        <dbReference type="ARBA" id="ARBA00001947"/>
    </source>
</evidence>
<dbReference type="EC" id="3.4.11.2" evidence="4"/>
<dbReference type="InterPro" id="IPR027268">
    <property type="entry name" value="Peptidase_M4/M1_CTD_sf"/>
</dbReference>
<keyword evidence="10" id="KW-0482">Metalloprotease</keyword>
<dbReference type="PRINTS" id="PR00756">
    <property type="entry name" value="ALADIPTASE"/>
</dbReference>
<dbReference type="RefSeq" id="WP_193636650.1">
    <property type="nucleotide sequence ID" value="NZ_JADCSA010000001.1"/>
</dbReference>
<reference evidence="16 17" key="1">
    <citation type="submission" date="2020-10" db="EMBL/GenBank/DDBJ databases">
        <title>Nocardioides sp. isolated from sludge.</title>
        <authorList>
            <person name="Zhang X."/>
        </authorList>
    </citation>
    <scope>NUCLEOTIDE SEQUENCE [LARGE SCALE GENOMIC DNA]</scope>
    <source>
        <strain evidence="16 17">Y6</strain>
    </source>
</reference>
<dbReference type="SUPFAM" id="SSF55486">
    <property type="entry name" value="Metalloproteases ('zincins'), catalytic domain"/>
    <property type="match status" value="1"/>
</dbReference>
<comment type="catalytic activity">
    <reaction evidence="1">
        <text>Release of an N-terminal amino acid, Xaa-|-Yaa- from a peptide, amide or arylamide. Xaa is preferably Ala, but may be most amino acids including Pro (slow action). When a terminal hydrophobic residue is followed by a prolyl residue, the two may be released as an intact Xaa-Pro dipeptide.</text>
        <dbReference type="EC" id="3.4.11.2"/>
    </reaction>
</comment>
<organism evidence="16 17">
    <name type="scientific">Nocardioides malaquae</name>
    <dbReference type="NCBI Taxonomy" id="2773426"/>
    <lineage>
        <taxon>Bacteria</taxon>
        <taxon>Bacillati</taxon>
        <taxon>Actinomycetota</taxon>
        <taxon>Actinomycetes</taxon>
        <taxon>Propionibacteriales</taxon>
        <taxon>Nocardioidaceae</taxon>
        <taxon>Nocardioides</taxon>
    </lineage>
</organism>
<dbReference type="Gene3D" id="2.60.40.1730">
    <property type="entry name" value="tricorn interacting facor f3 domain"/>
    <property type="match status" value="1"/>
</dbReference>
<dbReference type="InterPro" id="IPR045357">
    <property type="entry name" value="Aminopeptidase_N-like_N"/>
</dbReference>
<keyword evidence="17" id="KW-1185">Reference proteome</keyword>
<accession>A0ABR9RPM3</accession>
<feature type="domain" description="Peptidase M1 membrane alanine aminopeptidase" evidence="14">
    <location>
        <begin position="344"/>
        <end position="484"/>
    </location>
</feature>
<dbReference type="Pfam" id="PF01433">
    <property type="entry name" value="Peptidase_M1"/>
    <property type="match status" value="1"/>
</dbReference>
<comment type="cofactor">
    <cofactor evidence="2">
        <name>Zn(2+)</name>
        <dbReference type="ChEBI" id="CHEBI:29105"/>
    </cofactor>
</comment>
<dbReference type="InterPro" id="IPR042097">
    <property type="entry name" value="Aminopeptidase_N-like_N_sf"/>
</dbReference>
<keyword evidence="6" id="KW-0645">Protease</keyword>
<dbReference type="Gene3D" id="1.10.390.10">
    <property type="entry name" value="Neutral Protease Domain 2"/>
    <property type="match status" value="1"/>
</dbReference>
<evidence type="ECO:0000256" key="9">
    <source>
        <dbReference type="ARBA" id="ARBA00022833"/>
    </source>
</evidence>
<evidence type="ECO:0000256" key="5">
    <source>
        <dbReference type="ARBA" id="ARBA00015611"/>
    </source>
</evidence>
<dbReference type="InterPro" id="IPR050344">
    <property type="entry name" value="Peptidase_M1_aminopeptidases"/>
</dbReference>
<dbReference type="InterPro" id="IPR014782">
    <property type="entry name" value="Peptidase_M1_dom"/>
</dbReference>
<keyword evidence="8" id="KW-0378">Hydrolase</keyword>
<dbReference type="CDD" id="cd09603">
    <property type="entry name" value="M1_APN_like"/>
    <property type="match status" value="1"/>
</dbReference>
<evidence type="ECO:0000256" key="7">
    <source>
        <dbReference type="ARBA" id="ARBA00022723"/>
    </source>
</evidence>
<feature type="signal peptide" evidence="13">
    <location>
        <begin position="1"/>
        <end position="32"/>
    </location>
</feature>
<evidence type="ECO:0000313" key="17">
    <source>
        <dbReference type="Proteomes" id="UP000756387"/>
    </source>
</evidence>
<proteinExistence type="inferred from homology"/>
<gene>
    <name evidence="16" type="ORF">IEQ44_01585</name>
</gene>
<dbReference type="InterPro" id="IPR001930">
    <property type="entry name" value="Peptidase_M1"/>
</dbReference>
<keyword evidence="13" id="KW-0732">Signal</keyword>
<evidence type="ECO:0000256" key="11">
    <source>
        <dbReference type="ARBA" id="ARBA00029811"/>
    </source>
</evidence>
<evidence type="ECO:0000259" key="14">
    <source>
        <dbReference type="Pfam" id="PF01433"/>
    </source>
</evidence>
<keyword evidence="7" id="KW-0479">Metal-binding</keyword>
<evidence type="ECO:0000256" key="12">
    <source>
        <dbReference type="ARBA" id="ARBA00031533"/>
    </source>
</evidence>
<evidence type="ECO:0000256" key="8">
    <source>
        <dbReference type="ARBA" id="ARBA00022801"/>
    </source>
</evidence>
<comment type="caution">
    <text evidence="16">The sequence shown here is derived from an EMBL/GenBank/DDBJ whole genome shotgun (WGS) entry which is preliminary data.</text>
</comment>
<name>A0ABR9RPM3_9ACTN</name>
<protein>
    <recommendedName>
        <fullName evidence="5">Aminopeptidase N</fullName>
        <ecNumber evidence="4">3.4.11.2</ecNumber>
    </recommendedName>
    <alternativeName>
        <fullName evidence="11">Alanine aminopeptidase</fullName>
    </alternativeName>
    <alternativeName>
        <fullName evidence="12">Lysyl aminopeptidase</fullName>
    </alternativeName>
</protein>
<sequence>MHIPVAQSRRPAPNRVAGLLVVALAVSSAALGAGAAARASSDASSAPVTPRASVMGSAPVMGSAGVGDSYFPLDGNGGYDVRRYDVRVRYDFDRRRLVGHTVLTLVPEVALRRFNLDLLLPASSVRVDGQKAAHRSRAGHELVVTPRRPLRAGRAVRVAVRYAGFPERHAYVGERNWLASEGEVVTMNQPHMAPWWFPANDHPSDRARFRIAVTVPRGMTVVSNGRLLERRARGGQVTWRWGARDAMVPYLAYFAAGRFHVETGRSHGLPWHNAVSSRLAPRERRLSLRMLRRSAAVVARLERDLGPYPFETTGGVVTSLPAGFALENQTRPVYWPLGPRSTWLLVHELAHQWFGNHVSVARWRDIWVNEGAATFMEHRWVEASGGRSVATWLRNEYATRPPGDRFWRRTIGDPGADHLFAWPVYERGAMTMQALRQRIGEEPFWRLLRTWSARHGGGHASSAQFEELAEEVSGADLEGFFDAWLRTPAKPERTVENGLVLPQG</sequence>
<comment type="similarity">
    <text evidence="3">Belongs to the peptidase M1 family.</text>
</comment>
<feature type="domain" description="Aminopeptidase N-like N-terminal" evidence="15">
    <location>
        <begin position="123"/>
        <end position="251"/>
    </location>
</feature>
<dbReference type="SUPFAM" id="SSF63737">
    <property type="entry name" value="Leukotriene A4 hydrolase N-terminal domain"/>
    <property type="match status" value="1"/>
</dbReference>
<feature type="chain" id="PRO_5045676069" description="Aminopeptidase N" evidence="13">
    <location>
        <begin position="33"/>
        <end position="504"/>
    </location>
</feature>
<evidence type="ECO:0000256" key="13">
    <source>
        <dbReference type="SAM" id="SignalP"/>
    </source>
</evidence>
<dbReference type="Pfam" id="PF17900">
    <property type="entry name" value="Peptidase_M1_N"/>
    <property type="match status" value="1"/>
</dbReference>
<evidence type="ECO:0000256" key="4">
    <source>
        <dbReference type="ARBA" id="ARBA00012564"/>
    </source>
</evidence>
<evidence type="ECO:0000256" key="10">
    <source>
        <dbReference type="ARBA" id="ARBA00023049"/>
    </source>
</evidence>
<dbReference type="EMBL" id="JADCSA010000001">
    <property type="protein sequence ID" value="MBE7323345.1"/>
    <property type="molecule type" value="Genomic_DNA"/>
</dbReference>
<keyword evidence="9" id="KW-0862">Zinc</keyword>
<dbReference type="PANTHER" id="PTHR11533">
    <property type="entry name" value="PROTEASE M1 ZINC METALLOPROTEASE"/>
    <property type="match status" value="1"/>
</dbReference>
<dbReference type="Proteomes" id="UP000756387">
    <property type="component" value="Unassembled WGS sequence"/>
</dbReference>
<evidence type="ECO:0000259" key="15">
    <source>
        <dbReference type="Pfam" id="PF17900"/>
    </source>
</evidence>
<evidence type="ECO:0000256" key="1">
    <source>
        <dbReference type="ARBA" id="ARBA00000098"/>
    </source>
</evidence>
<evidence type="ECO:0000256" key="6">
    <source>
        <dbReference type="ARBA" id="ARBA00022670"/>
    </source>
</evidence>
<evidence type="ECO:0000313" key="16">
    <source>
        <dbReference type="EMBL" id="MBE7323345.1"/>
    </source>
</evidence>
<evidence type="ECO:0000256" key="3">
    <source>
        <dbReference type="ARBA" id="ARBA00010136"/>
    </source>
</evidence>
<dbReference type="PANTHER" id="PTHR11533:SF297">
    <property type="entry name" value="AMINOPEPTIDASE N"/>
    <property type="match status" value="1"/>
</dbReference>